<dbReference type="GO" id="GO:0009396">
    <property type="term" value="P:folic acid-containing compound biosynthetic process"/>
    <property type="evidence" value="ECO:0007669"/>
    <property type="project" value="TreeGrafter"/>
</dbReference>
<reference evidence="7 9" key="1">
    <citation type="submission" date="2023-03" db="EMBL/GenBank/DDBJ databases">
        <authorList>
            <person name="Shen W."/>
            <person name="Cai J."/>
        </authorList>
    </citation>
    <scope>NUCLEOTIDE SEQUENCE</scope>
    <source>
        <strain evidence="7">P55-2</strain>
        <strain evidence="6 9">P72-2</strain>
    </source>
</reference>
<dbReference type="Gene3D" id="3.40.50.10420">
    <property type="entry name" value="NagB/RpiA/CoA transferase-like"/>
    <property type="match status" value="1"/>
</dbReference>
<dbReference type="PIRSF" id="PIRSF006806">
    <property type="entry name" value="FTHF_cligase"/>
    <property type="match status" value="1"/>
</dbReference>
<keyword evidence="9" id="KW-1185">Reference proteome</keyword>
<comment type="caution">
    <text evidence="7">The sequence shown here is derived from an EMBL/GenBank/DDBJ whole genome shotgun (WGS) entry which is preliminary data.</text>
</comment>
<dbReference type="GO" id="GO:0035999">
    <property type="term" value="P:tetrahydrofolate interconversion"/>
    <property type="evidence" value="ECO:0007669"/>
    <property type="project" value="TreeGrafter"/>
</dbReference>
<evidence type="ECO:0000256" key="4">
    <source>
        <dbReference type="PIRSR" id="PIRSR006806-1"/>
    </source>
</evidence>
<evidence type="ECO:0000256" key="3">
    <source>
        <dbReference type="ARBA" id="ARBA00022840"/>
    </source>
</evidence>
<keyword evidence="5" id="KW-0479">Metal-binding</keyword>
<keyword evidence="5" id="KW-0460">Magnesium</keyword>
<dbReference type="Proteomes" id="UP001245561">
    <property type="component" value="Unassembled WGS sequence"/>
</dbReference>
<dbReference type="SUPFAM" id="SSF100950">
    <property type="entry name" value="NagB/RpiA/CoA transferase-like"/>
    <property type="match status" value="1"/>
</dbReference>
<dbReference type="GO" id="GO:0005524">
    <property type="term" value="F:ATP binding"/>
    <property type="evidence" value="ECO:0007669"/>
    <property type="project" value="UniProtKB-KW"/>
</dbReference>
<accession>A0AAP5KRH2</accession>
<protein>
    <recommendedName>
        <fullName evidence="5">5-formyltetrahydrofolate cyclo-ligase</fullName>
        <ecNumber evidence="5">6.3.3.2</ecNumber>
    </recommendedName>
</protein>
<gene>
    <name evidence="7" type="ORF">P7D36_04290</name>
    <name evidence="6" type="ORF">P7D39_08345</name>
</gene>
<dbReference type="RefSeq" id="WP_311800123.1">
    <property type="nucleotide sequence ID" value="NZ_JARPYR010000014.1"/>
</dbReference>
<dbReference type="GO" id="GO:0046872">
    <property type="term" value="F:metal ion binding"/>
    <property type="evidence" value="ECO:0007669"/>
    <property type="project" value="UniProtKB-KW"/>
</dbReference>
<dbReference type="EMBL" id="JARPYT010000004">
    <property type="protein sequence ID" value="MDT2636728.1"/>
    <property type="molecule type" value="Genomic_DNA"/>
</dbReference>
<keyword evidence="3 4" id="KW-0067">ATP-binding</keyword>
<comment type="cofactor">
    <cofactor evidence="5">
        <name>Mg(2+)</name>
        <dbReference type="ChEBI" id="CHEBI:18420"/>
    </cofactor>
</comment>
<dbReference type="EC" id="6.3.3.2" evidence="5"/>
<feature type="binding site" evidence="4">
    <location>
        <position position="50"/>
    </location>
    <ligand>
        <name>substrate</name>
    </ligand>
</feature>
<dbReference type="NCBIfam" id="TIGR02727">
    <property type="entry name" value="MTHFS_bact"/>
    <property type="match status" value="1"/>
</dbReference>
<evidence type="ECO:0000256" key="5">
    <source>
        <dbReference type="RuleBase" id="RU361279"/>
    </source>
</evidence>
<dbReference type="InterPro" id="IPR024185">
    <property type="entry name" value="FTHF_cligase-like_sf"/>
</dbReference>
<dbReference type="Pfam" id="PF01812">
    <property type="entry name" value="5-FTHF_cyc-lig"/>
    <property type="match status" value="1"/>
</dbReference>
<evidence type="ECO:0000313" key="9">
    <source>
        <dbReference type="Proteomes" id="UP001256547"/>
    </source>
</evidence>
<feature type="binding site" evidence="4">
    <location>
        <begin position="131"/>
        <end position="139"/>
    </location>
    <ligand>
        <name>ATP</name>
        <dbReference type="ChEBI" id="CHEBI:30616"/>
    </ligand>
</feature>
<name>A0AAP5KRH2_9ENTE</name>
<organism evidence="7 8">
    <name type="scientific">Enterococcus dongliensis</name>
    <dbReference type="NCBI Taxonomy" id="2559925"/>
    <lineage>
        <taxon>Bacteria</taxon>
        <taxon>Bacillati</taxon>
        <taxon>Bacillota</taxon>
        <taxon>Bacilli</taxon>
        <taxon>Lactobacillales</taxon>
        <taxon>Enterococcaceae</taxon>
        <taxon>Enterococcus</taxon>
    </lineage>
</organism>
<evidence type="ECO:0000256" key="1">
    <source>
        <dbReference type="ARBA" id="ARBA00010638"/>
    </source>
</evidence>
<evidence type="ECO:0000313" key="8">
    <source>
        <dbReference type="Proteomes" id="UP001245561"/>
    </source>
</evidence>
<dbReference type="InterPro" id="IPR037171">
    <property type="entry name" value="NagB/RpiA_transferase-like"/>
</dbReference>
<keyword evidence="2 4" id="KW-0547">Nucleotide-binding</keyword>
<dbReference type="InterPro" id="IPR002698">
    <property type="entry name" value="FTHF_cligase"/>
</dbReference>
<dbReference type="AlphaFoldDB" id="A0AAP5KRH2"/>
<feature type="binding site" evidence="4">
    <location>
        <begin position="3"/>
        <end position="7"/>
    </location>
    <ligand>
        <name>ATP</name>
        <dbReference type="ChEBI" id="CHEBI:30616"/>
    </ligand>
</feature>
<dbReference type="PANTHER" id="PTHR23407:SF1">
    <property type="entry name" value="5-FORMYLTETRAHYDROFOLATE CYCLO-LIGASE"/>
    <property type="match status" value="1"/>
</dbReference>
<evidence type="ECO:0000313" key="7">
    <source>
        <dbReference type="EMBL" id="MDT2636728.1"/>
    </source>
</evidence>
<dbReference type="PANTHER" id="PTHR23407">
    <property type="entry name" value="ATPASE INHIBITOR/5-FORMYLTETRAHYDROFOLATE CYCLO-LIGASE"/>
    <property type="match status" value="1"/>
</dbReference>
<dbReference type="GO" id="GO:0030272">
    <property type="term" value="F:5-formyltetrahydrofolate cyclo-ligase activity"/>
    <property type="evidence" value="ECO:0007669"/>
    <property type="project" value="UniProtKB-EC"/>
</dbReference>
<sequence length="178" mass="20119">MEKQELRQLAITRLQKIAGSEKRRIQVEIILDKFFKSATWNNATSIGVTMATSFEFPTSLLIQRAFEAGKKVAVPKSMPKGKLVFHWVGPDTAFSTTRFGVEEPTIEAIAPADELDLLIVPGLVFKRSGYRIGFGGGYYDRYLANYHGKTCSLVFAEQLMEDWQTEAFDQQIQQLFLS</sequence>
<dbReference type="EMBL" id="JARPYR010000014">
    <property type="protein sequence ID" value="MDT2597013.1"/>
    <property type="molecule type" value="Genomic_DNA"/>
</dbReference>
<proteinExistence type="inferred from homology"/>
<feature type="binding site" evidence="4">
    <location>
        <position position="55"/>
    </location>
    <ligand>
        <name>substrate</name>
    </ligand>
</feature>
<comment type="catalytic activity">
    <reaction evidence="5">
        <text>(6S)-5-formyl-5,6,7,8-tetrahydrofolate + ATP = (6R)-5,10-methenyltetrahydrofolate + ADP + phosphate</text>
        <dbReference type="Rhea" id="RHEA:10488"/>
        <dbReference type="ChEBI" id="CHEBI:30616"/>
        <dbReference type="ChEBI" id="CHEBI:43474"/>
        <dbReference type="ChEBI" id="CHEBI:57455"/>
        <dbReference type="ChEBI" id="CHEBI:57457"/>
        <dbReference type="ChEBI" id="CHEBI:456216"/>
        <dbReference type="EC" id="6.3.3.2"/>
    </reaction>
</comment>
<evidence type="ECO:0000313" key="6">
    <source>
        <dbReference type="EMBL" id="MDT2597013.1"/>
    </source>
</evidence>
<evidence type="ECO:0000256" key="2">
    <source>
        <dbReference type="ARBA" id="ARBA00022741"/>
    </source>
</evidence>
<comment type="similarity">
    <text evidence="1 5">Belongs to the 5-formyltetrahydrofolate cyclo-ligase family.</text>
</comment>
<dbReference type="Proteomes" id="UP001256547">
    <property type="component" value="Unassembled WGS sequence"/>
</dbReference>
<keyword evidence="7" id="KW-0436">Ligase</keyword>